<feature type="region of interest" description="Disordered" evidence="1">
    <location>
        <begin position="1"/>
        <end position="64"/>
    </location>
</feature>
<evidence type="ECO:0000313" key="2">
    <source>
        <dbReference type="EMBL" id="OQD78532.1"/>
    </source>
</evidence>
<proteinExistence type="predicted"/>
<comment type="caution">
    <text evidence="2">The sequence shown here is derived from an EMBL/GenBank/DDBJ whole genome shotgun (WGS) entry which is preliminary data.</text>
</comment>
<name>A0A1V6PPD1_PENDC</name>
<dbReference type="AlphaFoldDB" id="A0A1V6PPD1"/>
<feature type="compositionally biased region" description="Low complexity" evidence="1">
    <location>
        <begin position="47"/>
        <end position="57"/>
    </location>
</feature>
<accession>A0A1V6PPD1</accession>
<dbReference type="OMA" id="MFEPEKD"/>
<evidence type="ECO:0000313" key="3">
    <source>
        <dbReference type="Proteomes" id="UP000191522"/>
    </source>
</evidence>
<organism evidence="2 3">
    <name type="scientific">Penicillium decumbens</name>
    <dbReference type="NCBI Taxonomy" id="69771"/>
    <lineage>
        <taxon>Eukaryota</taxon>
        <taxon>Fungi</taxon>
        <taxon>Dikarya</taxon>
        <taxon>Ascomycota</taxon>
        <taxon>Pezizomycotina</taxon>
        <taxon>Eurotiomycetes</taxon>
        <taxon>Eurotiomycetidae</taxon>
        <taxon>Eurotiales</taxon>
        <taxon>Aspergillaceae</taxon>
        <taxon>Penicillium</taxon>
    </lineage>
</organism>
<gene>
    <name evidence="2" type="ORF">PENDEC_c001G04392</name>
</gene>
<protein>
    <submittedName>
        <fullName evidence="2">Uncharacterized protein</fullName>
    </submittedName>
</protein>
<evidence type="ECO:0000256" key="1">
    <source>
        <dbReference type="SAM" id="MobiDB-lite"/>
    </source>
</evidence>
<dbReference type="Proteomes" id="UP000191522">
    <property type="component" value="Unassembled WGS sequence"/>
</dbReference>
<reference evidence="3" key="1">
    <citation type="journal article" date="2017" name="Nat. Microbiol.">
        <title>Global analysis of biosynthetic gene clusters reveals vast potential of secondary metabolite production in Penicillium species.</title>
        <authorList>
            <person name="Nielsen J.C."/>
            <person name="Grijseels S."/>
            <person name="Prigent S."/>
            <person name="Ji B."/>
            <person name="Dainat J."/>
            <person name="Nielsen K.F."/>
            <person name="Frisvad J.C."/>
            <person name="Workman M."/>
            <person name="Nielsen J."/>
        </authorList>
    </citation>
    <scope>NUCLEOTIDE SEQUENCE [LARGE SCALE GENOMIC DNA]</scope>
    <source>
        <strain evidence="3">IBT 11843</strain>
    </source>
</reference>
<sequence length="172" mass="19160">MGPASVRRNLFQQDLSRRPASAGPPNGNVPSGNNALSNRPSHRLKPSSSESCSSRSIKTSENREIVVRDKNGGYKLDIPSLQHALVGEDGEELGELDAEESGETAFDSSELRGHEKEKFDAALVEMMIRHRNRATSGEPDEILDIVHQSLRKKVASLDYDNWMFEPENEVRF</sequence>
<keyword evidence="3" id="KW-1185">Reference proteome</keyword>
<dbReference type="EMBL" id="MDYL01000001">
    <property type="protein sequence ID" value="OQD78532.1"/>
    <property type="molecule type" value="Genomic_DNA"/>
</dbReference>
<dbReference type="OrthoDB" id="4188844at2759"/>
<feature type="compositionally biased region" description="Low complexity" evidence="1">
    <location>
        <begin position="23"/>
        <end position="34"/>
    </location>
</feature>